<evidence type="ECO:0000313" key="1">
    <source>
        <dbReference type="EMBL" id="GAA3560661.1"/>
    </source>
</evidence>
<gene>
    <name evidence="1" type="ORF">GCM10022419_046630</name>
</gene>
<reference evidence="2" key="1">
    <citation type="journal article" date="2019" name="Int. J. Syst. Evol. Microbiol.">
        <title>The Global Catalogue of Microorganisms (GCM) 10K type strain sequencing project: providing services to taxonomists for standard genome sequencing and annotation.</title>
        <authorList>
            <consortium name="The Broad Institute Genomics Platform"/>
            <consortium name="The Broad Institute Genome Sequencing Center for Infectious Disease"/>
            <person name="Wu L."/>
            <person name="Ma J."/>
        </authorList>
    </citation>
    <scope>NUCLEOTIDE SEQUENCE [LARGE SCALE GENOMIC DNA]</scope>
    <source>
        <strain evidence="2">JCM 17326</strain>
    </source>
</reference>
<dbReference type="Proteomes" id="UP001500630">
    <property type="component" value="Unassembled WGS sequence"/>
</dbReference>
<proteinExistence type="predicted"/>
<sequence>MLSSENVVCLPGRYDDTRRLREMGCTARLSTQAAKDLAPLLTPAPDHRPWLETFPPDWAAGRERLF</sequence>
<organism evidence="1 2">
    <name type="scientific">Nonomuraea rosea</name>
    <dbReference type="NCBI Taxonomy" id="638574"/>
    <lineage>
        <taxon>Bacteria</taxon>
        <taxon>Bacillati</taxon>
        <taxon>Actinomycetota</taxon>
        <taxon>Actinomycetes</taxon>
        <taxon>Streptosporangiales</taxon>
        <taxon>Streptosporangiaceae</taxon>
        <taxon>Nonomuraea</taxon>
    </lineage>
</organism>
<protein>
    <submittedName>
        <fullName evidence="1">Uncharacterized protein</fullName>
    </submittedName>
</protein>
<keyword evidence="2" id="KW-1185">Reference proteome</keyword>
<comment type="caution">
    <text evidence="1">The sequence shown here is derived from an EMBL/GenBank/DDBJ whole genome shotgun (WGS) entry which is preliminary data.</text>
</comment>
<dbReference type="EMBL" id="BAABDQ010000009">
    <property type="protein sequence ID" value="GAA3560661.1"/>
    <property type="molecule type" value="Genomic_DNA"/>
</dbReference>
<name>A0ABP6X4A9_9ACTN</name>
<evidence type="ECO:0000313" key="2">
    <source>
        <dbReference type="Proteomes" id="UP001500630"/>
    </source>
</evidence>
<accession>A0ABP6X4A9</accession>